<dbReference type="PROSITE" id="PS51085">
    <property type="entry name" value="2FE2S_FER_2"/>
    <property type="match status" value="1"/>
</dbReference>
<dbReference type="EMBL" id="JAJATW010000001">
    <property type="protein sequence ID" value="MCB5160524.1"/>
    <property type="molecule type" value="Genomic_DNA"/>
</dbReference>
<accession>A0A9X1IJ85</accession>
<dbReference type="Proteomes" id="UP001139095">
    <property type="component" value="Unassembled WGS sequence"/>
</dbReference>
<dbReference type="PROSITE" id="PS00197">
    <property type="entry name" value="2FE2S_FER_1"/>
    <property type="match status" value="1"/>
</dbReference>
<dbReference type="InterPro" id="IPR001041">
    <property type="entry name" value="2Fe-2S_ferredoxin-type"/>
</dbReference>
<dbReference type="CDD" id="cd00207">
    <property type="entry name" value="fer2"/>
    <property type="match status" value="1"/>
</dbReference>
<proteinExistence type="predicted"/>
<dbReference type="GO" id="GO:0051537">
    <property type="term" value="F:2 iron, 2 sulfur cluster binding"/>
    <property type="evidence" value="ECO:0007669"/>
    <property type="project" value="InterPro"/>
</dbReference>
<protein>
    <submittedName>
        <fullName evidence="2">2Fe-2S iron-sulfur cluster binding domain-containing protein</fullName>
    </submittedName>
</protein>
<dbReference type="SUPFAM" id="SSF54292">
    <property type="entry name" value="2Fe-2S ferredoxin-like"/>
    <property type="match status" value="1"/>
</dbReference>
<evidence type="ECO:0000313" key="3">
    <source>
        <dbReference type="Proteomes" id="UP001139095"/>
    </source>
</evidence>
<sequence>MSLQSLTINLDGTVIEAQAGDNLLSSLLEHNVDVRYGCRAGACGACRLYQCDSGDSLLSCQTSVTSDLLLTTKTLSKSVTFSLLSKKILDDFTVELTLLGPSDDSFGDRVSLCFAMGNEEFQYECMAINPVGESLTLLMQKSSLPAVVWQCIVNLSSNDPVQVICERGRRKGRLLYELGLDDCFAVVISSVENAGYTPYWEEALASFSTQLLGIYALPERANSASLLEDAHCTSFIADALSKVGSAPLHIIYHGQKLSEKDWGQVLRPLRIRSNQLHFVR</sequence>
<name>A0A9X1IJ85_9GAMM</name>
<gene>
    <name evidence="2" type="ORF">LG368_01270</name>
</gene>
<comment type="caution">
    <text evidence="2">The sequence shown here is derived from an EMBL/GenBank/DDBJ whole genome shotgun (WGS) entry which is preliminary data.</text>
</comment>
<evidence type="ECO:0000259" key="1">
    <source>
        <dbReference type="PROSITE" id="PS51085"/>
    </source>
</evidence>
<dbReference type="InterPro" id="IPR006058">
    <property type="entry name" value="2Fe2S_fd_BS"/>
</dbReference>
<organism evidence="2 3">
    <name type="scientific">Marinomonas algarum</name>
    <dbReference type="NCBI Taxonomy" id="2883105"/>
    <lineage>
        <taxon>Bacteria</taxon>
        <taxon>Pseudomonadati</taxon>
        <taxon>Pseudomonadota</taxon>
        <taxon>Gammaproteobacteria</taxon>
        <taxon>Oceanospirillales</taxon>
        <taxon>Oceanospirillaceae</taxon>
        <taxon>Marinomonas</taxon>
    </lineage>
</organism>
<feature type="domain" description="2Fe-2S ferredoxin-type" evidence="1">
    <location>
        <begin position="4"/>
        <end position="76"/>
    </location>
</feature>
<keyword evidence="3" id="KW-1185">Reference proteome</keyword>
<dbReference type="InterPro" id="IPR012675">
    <property type="entry name" value="Beta-grasp_dom_sf"/>
</dbReference>
<evidence type="ECO:0000313" key="2">
    <source>
        <dbReference type="EMBL" id="MCB5160524.1"/>
    </source>
</evidence>
<dbReference type="InterPro" id="IPR036010">
    <property type="entry name" value="2Fe-2S_ferredoxin-like_sf"/>
</dbReference>
<dbReference type="Pfam" id="PF00111">
    <property type="entry name" value="Fer2"/>
    <property type="match status" value="1"/>
</dbReference>
<dbReference type="AlphaFoldDB" id="A0A9X1IJ85"/>
<dbReference type="RefSeq" id="WP_226752903.1">
    <property type="nucleotide sequence ID" value="NZ_JAJATW010000001.1"/>
</dbReference>
<dbReference type="Gene3D" id="3.10.20.30">
    <property type="match status" value="1"/>
</dbReference>
<reference evidence="2" key="1">
    <citation type="submission" date="2021-10" db="EMBL/GenBank/DDBJ databases">
        <title>Marinomonas pontica sp. nov., isolated from the Black Sea.</title>
        <authorList>
            <person name="Zhao L.-H."/>
            <person name="Xue J.-H."/>
        </authorList>
    </citation>
    <scope>NUCLEOTIDE SEQUENCE</scope>
    <source>
        <strain evidence="2">E8</strain>
    </source>
</reference>